<comment type="caution">
    <text evidence="4">The sequence shown here is derived from an EMBL/GenBank/DDBJ whole genome shotgun (WGS) entry which is preliminary data.</text>
</comment>
<dbReference type="Proteomes" id="UP000294927">
    <property type="component" value="Unassembled WGS sequence"/>
</dbReference>
<evidence type="ECO:0000313" key="4">
    <source>
        <dbReference type="EMBL" id="TDV40346.1"/>
    </source>
</evidence>
<keyword evidence="2" id="KW-1133">Transmembrane helix</keyword>
<protein>
    <recommendedName>
        <fullName evidence="6">Esterase-like activity of phytase family protein</fullName>
    </recommendedName>
</protein>
<feature type="compositionally biased region" description="Polar residues" evidence="1">
    <location>
        <begin position="262"/>
        <end position="273"/>
    </location>
</feature>
<dbReference type="AlphaFoldDB" id="A0A4R7UZ31"/>
<keyword evidence="5" id="KW-1185">Reference proteome</keyword>
<proteinExistence type="predicted"/>
<evidence type="ECO:0000256" key="2">
    <source>
        <dbReference type="SAM" id="Phobius"/>
    </source>
</evidence>
<sequence length="342" mass="35453">MRSVMLVVMLGLLFAAPASADPVPAAVPACTVTDPRLAELSGLVADDQHWYAITDGGTSAKVWVLGKDCQVQDSITGAVDPYDVEDLARGADGTFWLSDTGDNDEDRDTIALISLTPAGEAAIHRLTYPDGRHDAEALLLDPAGVPYVITKNPLGTADVYRPAGPLASPGPTPLTHVVSVRLRSTDTPGGPVPGVVGSVVVTGASTSADGTAIALRTYTDAYVFPMRDGDVVAALEEKPVRVPLPNEPQGEAIAFQPDGSLVSGSESGRENAAQSMNVVAGAAALVAPEPPPDVTKSRSASKVSGKQEEKEGLAAIPAAAVTVAVIGVIYLLFRSMRRRRTN</sequence>
<feature type="region of interest" description="Disordered" evidence="1">
    <location>
        <begin position="244"/>
        <end position="273"/>
    </location>
</feature>
<keyword evidence="2" id="KW-0472">Membrane</keyword>
<gene>
    <name evidence="4" type="ORF">CLV71_12356</name>
</gene>
<feature type="chain" id="PRO_5038626074" description="Esterase-like activity of phytase family protein" evidence="3">
    <location>
        <begin position="21"/>
        <end position="342"/>
    </location>
</feature>
<name>A0A4R7UZ31_9PSEU</name>
<feature type="signal peptide" evidence="3">
    <location>
        <begin position="1"/>
        <end position="20"/>
    </location>
</feature>
<evidence type="ECO:0000256" key="3">
    <source>
        <dbReference type="SAM" id="SignalP"/>
    </source>
</evidence>
<dbReference type="RefSeq" id="WP_424923951.1">
    <property type="nucleotide sequence ID" value="NZ_SOCP01000023.1"/>
</dbReference>
<dbReference type="EMBL" id="SOCP01000023">
    <property type="protein sequence ID" value="TDV40346.1"/>
    <property type="molecule type" value="Genomic_DNA"/>
</dbReference>
<evidence type="ECO:0000256" key="1">
    <source>
        <dbReference type="SAM" id="MobiDB-lite"/>
    </source>
</evidence>
<feature type="region of interest" description="Disordered" evidence="1">
    <location>
        <begin position="287"/>
        <end position="308"/>
    </location>
</feature>
<evidence type="ECO:0008006" key="6">
    <source>
        <dbReference type="Google" id="ProtNLM"/>
    </source>
</evidence>
<accession>A0A4R7UZ31</accession>
<feature type="transmembrane region" description="Helical" evidence="2">
    <location>
        <begin position="312"/>
        <end position="333"/>
    </location>
</feature>
<reference evidence="4 5" key="1">
    <citation type="submission" date="2019-03" db="EMBL/GenBank/DDBJ databases">
        <title>Genomic Encyclopedia of Archaeal and Bacterial Type Strains, Phase II (KMG-II): from individual species to whole genera.</title>
        <authorList>
            <person name="Goeker M."/>
        </authorList>
    </citation>
    <scope>NUCLEOTIDE SEQUENCE [LARGE SCALE GENOMIC DNA]</scope>
    <source>
        <strain evidence="4 5">DSM 45499</strain>
    </source>
</reference>
<dbReference type="SUPFAM" id="SSF82171">
    <property type="entry name" value="DPP6 N-terminal domain-like"/>
    <property type="match status" value="1"/>
</dbReference>
<evidence type="ECO:0000313" key="5">
    <source>
        <dbReference type="Proteomes" id="UP000294927"/>
    </source>
</evidence>
<organism evidence="4 5">
    <name type="scientific">Actinophytocola oryzae</name>
    <dbReference type="NCBI Taxonomy" id="502181"/>
    <lineage>
        <taxon>Bacteria</taxon>
        <taxon>Bacillati</taxon>
        <taxon>Actinomycetota</taxon>
        <taxon>Actinomycetes</taxon>
        <taxon>Pseudonocardiales</taxon>
        <taxon>Pseudonocardiaceae</taxon>
    </lineage>
</organism>
<keyword evidence="2" id="KW-0812">Transmembrane</keyword>
<keyword evidence="3" id="KW-0732">Signal</keyword>